<name>A0A841NGL9_9FLAO</name>
<dbReference type="RefSeq" id="WP_184162984.1">
    <property type="nucleotide sequence ID" value="NZ_JACHLC010000002.1"/>
</dbReference>
<organism evidence="2 3">
    <name type="scientific">Chryseobacterium shigense</name>
    <dbReference type="NCBI Taxonomy" id="297244"/>
    <lineage>
        <taxon>Bacteria</taxon>
        <taxon>Pseudomonadati</taxon>
        <taxon>Bacteroidota</taxon>
        <taxon>Flavobacteriia</taxon>
        <taxon>Flavobacteriales</taxon>
        <taxon>Weeksellaceae</taxon>
        <taxon>Chryseobacterium group</taxon>
        <taxon>Chryseobacterium</taxon>
    </lineage>
</organism>
<evidence type="ECO:0000313" key="2">
    <source>
        <dbReference type="EMBL" id="MBB6371142.1"/>
    </source>
</evidence>
<dbReference type="Proteomes" id="UP000589738">
    <property type="component" value="Unassembled WGS sequence"/>
</dbReference>
<comment type="caution">
    <text evidence="2">The sequence shown here is derived from an EMBL/GenBank/DDBJ whole genome shotgun (WGS) entry which is preliminary data.</text>
</comment>
<keyword evidence="3" id="KW-1185">Reference proteome</keyword>
<sequence>MMKKRVAVLVFLLCNMVVFAQTTKENTQYHKLQTFLKKDSLAFQQFLIAKRCFCRENFMTLDQLRLEKKSNNSTKDLDELFRLLKKRGYLFFVAIDAQKLASFFKDKLTDEYSSSRGRMSDDINRVDNKNILCETISSQTKYNYSQYVSFINNLDNYIIPINKGTSFLKEEKYLDELYEYYPGKKEQWYNFNDVHKVMEVE</sequence>
<gene>
    <name evidence="2" type="ORF">HNP36_002218</name>
</gene>
<protein>
    <submittedName>
        <fullName evidence="2">Uncharacterized protein</fullName>
    </submittedName>
</protein>
<evidence type="ECO:0000313" key="3">
    <source>
        <dbReference type="Proteomes" id="UP000589738"/>
    </source>
</evidence>
<feature type="signal peptide" evidence="1">
    <location>
        <begin position="1"/>
        <end position="20"/>
    </location>
</feature>
<feature type="chain" id="PRO_5032323777" evidence="1">
    <location>
        <begin position="21"/>
        <end position="201"/>
    </location>
</feature>
<proteinExistence type="predicted"/>
<evidence type="ECO:0000256" key="1">
    <source>
        <dbReference type="SAM" id="SignalP"/>
    </source>
</evidence>
<dbReference type="EMBL" id="JACHLC010000002">
    <property type="protein sequence ID" value="MBB6371142.1"/>
    <property type="molecule type" value="Genomic_DNA"/>
</dbReference>
<keyword evidence="1" id="KW-0732">Signal</keyword>
<accession>A0A841NGL9</accession>
<reference evidence="2 3" key="1">
    <citation type="submission" date="2020-08" db="EMBL/GenBank/DDBJ databases">
        <title>Functional genomics of gut bacteria from endangered species of beetles.</title>
        <authorList>
            <person name="Carlos-Shanley C."/>
        </authorList>
    </citation>
    <scope>NUCLEOTIDE SEQUENCE [LARGE SCALE GENOMIC DNA]</scope>
    <source>
        <strain evidence="2 3">S00136</strain>
    </source>
</reference>
<dbReference type="AlphaFoldDB" id="A0A841NGL9"/>